<evidence type="ECO:0000256" key="6">
    <source>
        <dbReference type="PIRSR" id="PIRSR028757-1"/>
    </source>
</evidence>
<keyword evidence="2 9" id="KW-0121">Carboxypeptidase</keyword>
<dbReference type="KEGG" id="nva:G3M78_06680"/>
<evidence type="ECO:0000256" key="4">
    <source>
        <dbReference type="ARBA" id="ARBA00022801"/>
    </source>
</evidence>
<feature type="active site" description="Charge relay system" evidence="6">
    <location>
        <position position="281"/>
    </location>
</feature>
<keyword evidence="5" id="KW-0720">Serine protease</keyword>
<dbReference type="EMBL" id="CP048620">
    <property type="protein sequence ID" value="QPJ65088.1"/>
    <property type="molecule type" value="Genomic_DNA"/>
</dbReference>
<dbReference type="InterPro" id="IPR003507">
    <property type="entry name" value="S66_fam"/>
</dbReference>
<evidence type="ECO:0000256" key="2">
    <source>
        <dbReference type="ARBA" id="ARBA00022645"/>
    </source>
</evidence>
<feature type="active site" description="Charge relay system" evidence="6">
    <location>
        <position position="212"/>
    </location>
</feature>
<dbReference type="SUPFAM" id="SSF52317">
    <property type="entry name" value="Class I glutamine amidotransferase-like"/>
    <property type="match status" value="1"/>
</dbReference>
<sequence>MAKTLPLIQPKKLKKGDCIGVIAPAGVTKEEELTKGLAVLKRMGFKLALGEHLSKRKRTMAGEDHERAFDLMTMFSNPEIKGIVCARGGYGSNRILPLLTSRVIRENPKVFVGSSDITALHIFLNQKCSLVSFHGPMAAGSFGRDAMKKSKKQFAQMLMGDRKALKLASRQTQTLVPGQAEGELAGGCLSLLIRSLRTPYEIQTQNKILFIEDVGEPYYKLDAMLCQLKQAGKFKKIKGVVLGEMIRCKPSYKGDGPLEDIFREAFAEYSIPVLYNAPIGHGDEMWTVPFGVRATLDATKRTLDIESCGVS</sequence>
<dbReference type="Proteomes" id="UP000594464">
    <property type="component" value="Chromosome"/>
</dbReference>
<dbReference type="AlphaFoldDB" id="A0A7T0G392"/>
<feature type="active site" description="Nucleophile" evidence="6">
    <location>
        <position position="115"/>
    </location>
</feature>
<dbReference type="CDD" id="cd07025">
    <property type="entry name" value="Peptidase_S66"/>
    <property type="match status" value="1"/>
</dbReference>
<dbReference type="PANTHER" id="PTHR30237">
    <property type="entry name" value="MURAMOYLTETRAPEPTIDE CARBOXYPEPTIDASE"/>
    <property type="match status" value="1"/>
</dbReference>
<accession>A0A7T0G392</accession>
<protein>
    <submittedName>
        <fullName evidence="9">LD-carboxypeptidase</fullName>
    </submittedName>
</protein>
<comment type="similarity">
    <text evidence="1">Belongs to the peptidase S66 family.</text>
</comment>
<feature type="domain" description="LD-carboxypeptidase N-terminal" evidence="7">
    <location>
        <begin position="19"/>
        <end position="135"/>
    </location>
</feature>
<dbReference type="Pfam" id="PF17676">
    <property type="entry name" value="Peptidase_S66C"/>
    <property type="match status" value="1"/>
</dbReference>
<dbReference type="Gene3D" id="3.50.30.60">
    <property type="entry name" value="LD-carboxypeptidase A C-terminal domain-like"/>
    <property type="match status" value="1"/>
</dbReference>
<dbReference type="PANTHER" id="PTHR30237:SF2">
    <property type="entry name" value="MUREIN TETRAPEPTIDE CARBOXYPEPTIDASE"/>
    <property type="match status" value="1"/>
</dbReference>
<reference evidence="10" key="1">
    <citation type="submission" date="2020-02" db="EMBL/GenBank/DDBJ databases">
        <title>Genomic and physiological characterization of two novel Nitrospinaceae genera.</title>
        <authorList>
            <person name="Mueller A.J."/>
            <person name="Jung M.-Y."/>
            <person name="Strachan C.R."/>
            <person name="Herbold C.W."/>
            <person name="Kirkegaard R.H."/>
            <person name="Daims H."/>
        </authorList>
    </citation>
    <scope>NUCLEOTIDE SEQUENCE [LARGE SCALE GENOMIC DNA]</scope>
</reference>
<evidence type="ECO:0000313" key="10">
    <source>
        <dbReference type="Proteomes" id="UP000594464"/>
    </source>
</evidence>
<organism evidence="9 10">
    <name type="scientific">Candidatus Nitrohelix vancouverensis</name>
    <dbReference type="NCBI Taxonomy" id="2705534"/>
    <lineage>
        <taxon>Bacteria</taxon>
        <taxon>Pseudomonadati</taxon>
        <taxon>Nitrospinota/Tectimicrobiota group</taxon>
        <taxon>Nitrospinota</taxon>
        <taxon>Nitrospinia</taxon>
        <taxon>Nitrospinales</taxon>
        <taxon>Nitrospinaceae</taxon>
        <taxon>Candidatus Nitrohelix</taxon>
    </lineage>
</organism>
<dbReference type="Gene3D" id="3.40.50.10740">
    <property type="entry name" value="Class I glutamine amidotransferase-like"/>
    <property type="match status" value="1"/>
</dbReference>
<dbReference type="GO" id="GO:0004180">
    <property type="term" value="F:carboxypeptidase activity"/>
    <property type="evidence" value="ECO:0007669"/>
    <property type="project" value="UniProtKB-KW"/>
</dbReference>
<evidence type="ECO:0000259" key="8">
    <source>
        <dbReference type="Pfam" id="PF17676"/>
    </source>
</evidence>
<proteinExistence type="inferred from homology"/>
<feature type="domain" description="LD-carboxypeptidase C-terminal" evidence="8">
    <location>
        <begin position="181"/>
        <end position="296"/>
    </location>
</feature>
<dbReference type="InterPro" id="IPR040449">
    <property type="entry name" value="Peptidase_S66_N"/>
</dbReference>
<dbReference type="InterPro" id="IPR040921">
    <property type="entry name" value="Peptidase_S66C"/>
</dbReference>
<evidence type="ECO:0000313" key="9">
    <source>
        <dbReference type="EMBL" id="QPJ65088.1"/>
    </source>
</evidence>
<dbReference type="GO" id="GO:0006508">
    <property type="term" value="P:proteolysis"/>
    <property type="evidence" value="ECO:0007669"/>
    <property type="project" value="UniProtKB-KW"/>
</dbReference>
<dbReference type="InterPro" id="IPR027478">
    <property type="entry name" value="LdcA_N"/>
</dbReference>
<gene>
    <name evidence="9" type="ORF">G3M78_06680</name>
</gene>
<evidence type="ECO:0000259" key="7">
    <source>
        <dbReference type="Pfam" id="PF02016"/>
    </source>
</evidence>
<dbReference type="GO" id="GO:0008236">
    <property type="term" value="F:serine-type peptidase activity"/>
    <property type="evidence" value="ECO:0007669"/>
    <property type="project" value="UniProtKB-KW"/>
</dbReference>
<dbReference type="PIRSF" id="PIRSF028757">
    <property type="entry name" value="LD-carboxypeptidase"/>
    <property type="match status" value="1"/>
</dbReference>
<dbReference type="InterPro" id="IPR027461">
    <property type="entry name" value="Carboxypeptidase_A_C_sf"/>
</dbReference>
<keyword evidence="3" id="KW-0645">Protease</keyword>
<dbReference type="SUPFAM" id="SSF141986">
    <property type="entry name" value="LD-carboxypeptidase A C-terminal domain-like"/>
    <property type="match status" value="1"/>
</dbReference>
<evidence type="ECO:0000256" key="3">
    <source>
        <dbReference type="ARBA" id="ARBA00022670"/>
    </source>
</evidence>
<dbReference type="Pfam" id="PF02016">
    <property type="entry name" value="Peptidase_S66"/>
    <property type="match status" value="1"/>
</dbReference>
<evidence type="ECO:0000256" key="5">
    <source>
        <dbReference type="ARBA" id="ARBA00022825"/>
    </source>
</evidence>
<evidence type="ECO:0000256" key="1">
    <source>
        <dbReference type="ARBA" id="ARBA00010233"/>
    </source>
</evidence>
<keyword evidence="4" id="KW-0378">Hydrolase</keyword>
<dbReference type="InterPro" id="IPR029062">
    <property type="entry name" value="Class_I_gatase-like"/>
</dbReference>
<name>A0A7T0G392_9BACT</name>